<accession>A0A0B6YNA0</accession>
<feature type="region of interest" description="Disordered" evidence="1">
    <location>
        <begin position="1"/>
        <end position="24"/>
    </location>
</feature>
<evidence type="ECO:0000256" key="1">
    <source>
        <dbReference type="SAM" id="MobiDB-lite"/>
    </source>
</evidence>
<reference evidence="2" key="1">
    <citation type="submission" date="2014-12" db="EMBL/GenBank/DDBJ databases">
        <title>Insight into the proteome of Arion vulgaris.</title>
        <authorList>
            <person name="Aradska J."/>
            <person name="Bulat T."/>
            <person name="Smidak R."/>
            <person name="Sarate P."/>
            <person name="Gangsoo J."/>
            <person name="Sialana F."/>
            <person name="Bilban M."/>
            <person name="Lubec G."/>
        </authorList>
    </citation>
    <scope>NUCLEOTIDE SEQUENCE</scope>
    <source>
        <tissue evidence="2">Skin</tissue>
    </source>
</reference>
<dbReference type="EMBL" id="HACG01010858">
    <property type="protein sequence ID" value="CEK57723.1"/>
    <property type="molecule type" value="Transcribed_RNA"/>
</dbReference>
<protein>
    <submittedName>
        <fullName evidence="2">Uncharacterized protein</fullName>
    </submittedName>
</protein>
<feature type="compositionally biased region" description="Polar residues" evidence="1">
    <location>
        <begin position="1"/>
        <end position="13"/>
    </location>
</feature>
<gene>
    <name evidence="2" type="primary">ORF30915</name>
</gene>
<name>A0A0B6YNA0_9EUPU</name>
<organism evidence="2">
    <name type="scientific">Arion vulgaris</name>
    <dbReference type="NCBI Taxonomy" id="1028688"/>
    <lineage>
        <taxon>Eukaryota</taxon>
        <taxon>Metazoa</taxon>
        <taxon>Spiralia</taxon>
        <taxon>Lophotrochozoa</taxon>
        <taxon>Mollusca</taxon>
        <taxon>Gastropoda</taxon>
        <taxon>Heterobranchia</taxon>
        <taxon>Euthyneura</taxon>
        <taxon>Panpulmonata</taxon>
        <taxon>Eupulmonata</taxon>
        <taxon>Stylommatophora</taxon>
        <taxon>Helicina</taxon>
        <taxon>Arionoidea</taxon>
        <taxon>Arionidae</taxon>
        <taxon>Arion</taxon>
    </lineage>
</organism>
<evidence type="ECO:0000313" key="2">
    <source>
        <dbReference type="EMBL" id="CEK57723.1"/>
    </source>
</evidence>
<sequence length="106" mass="11536">KQGLNTMDGQKSDGNLGMNVDHSGNNLKVETEAKDGNLLNVEDKTKSGEVFGEGWWKSSVKVKEIKPEGSSSPLVAEPSLTAGKTRLKFKDFYSDSEDEVEGSQDK</sequence>
<feature type="non-terminal residue" evidence="2">
    <location>
        <position position="1"/>
    </location>
</feature>
<dbReference type="AlphaFoldDB" id="A0A0B6YNA0"/>
<proteinExistence type="predicted"/>
<feature type="non-terminal residue" evidence="2">
    <location>
        <position position="106"/>
    </location>
</feature>